<name>A0A9P7H7A3_9HYPO</name>
<dbReference type="EMBL" id="JAGPUO010000005">
    <property type="protein sequence ID" value="KAG5662660.1"/>
    <property type="molecule type" value="Genomic_DNA"/>
</dbReference>
<organism evidence="2 3">
    <name type="scientific">Fusarium avenaceum</name>
    <dbReference type="NCBI Taxonomy" id="40199"/>
    <lineage>
        <taxon>Eukaryota</taxon>
        <taxon>Fungi</taxon>
        <taxon>Dikarya</taxon>
        <taxon>Ascomycota</taxon>
        <taxon>Pezizomycotina</taxon>
        <taxon>Sordariomycetes</taxon>
        <taxon>Hypocreomycetidae</taxon>
        <taxon>Hypocreales</taxon>
        <taxon>Nectriaceae</taxon>
        <taxon>Fusarium</taxon>
        <taxon>Fusarium tricinctum species complex</taxon>
    </lineage>
</organism>
<feature type="region of interest" description="Disordered" evidence="1">
    <location>
        <begin position="15"/>
        <end position="37"/>
    </location>
</feature>
<keyword evidence="3" id="KW-1185">Reference proteome</keyword>
<accession>A0A9P7H7A3</accession>
<evidence type="ECO:0000313" key="2">
    <source>
        <dbReference type="EMBL" id="KAG5662660.1"/>
    </source>
</evidence>
<feature type="compositionally biased region" description="Basic and acidic residues" evidence="1">
    <location>
        <begin position="724"/>
        <end position="766"/>
    </location>
</feature>
<feature type="non-terminal residue" evidence="2">
    <location>
        <position position="1"/>
    </location>
</feature>
<reference evidence="2" key="1">
    <citation type="submission" date="2021-04" db="EMBL/GenBank/DDBJ databases">
        <title>Draft genome of Fusarium avenaceum strain F156N33, isolated from an atmospheric sample in Virginia.</title>
        <authorList>
            <person name="Yang S."/>
            <person name="Vinatzer B.A."/>
            <person name="Coleman J."/>
        </authorList>
    </citation>
    <scope>NUCLEOTIDE SEQUENCE</scope>
    <source>
        <strain evidence="2">F156N33</strain>
    </source>
</reference>
<feature type="compositionally biased region" description="Basic and acidic residues" evidence="1">
    <location>
        <begin position="691"/>
        <end position="702"/>
    </location>
</feature>
<sequence length="789" mass="89847">SHLGIYENTIPMQLLRGDRGDTSSTSSRSYGGFGPSEPRLFEFSERGRSVAPKCIEMSKQHPEEFLNYLQQAWKRDKIYAKENPDSMFDIKAIRVLCQDGKYRPLGNSYIPLPKLHYLRNRYMLEGEPFPFLRLDPPIRSEGGFGQWRCLRAFAKYHDDLDFFLEMLIRVRRSKASTVEFPRRILELYLRIQAECEDSKDPQISQQKVRHVFEKEQLVYVHPIWRPLSECLLDDMCEIASTLSKSPVFPVPSDWDASKSELVSLREFYTQTLHLENASYRTIVDVLDKRDFDAELDPADLWLTDELYRALDKMRHELTPEEAADLKSCFAEKTILAVAPGETVAWVNSSQCSWSPKLESPDINDLSKHYTELHEFFVNFLDVEQNDSGLIFDTLMNVSSLSPDCSRDDTARGLLVAVSQRIPEYGHIFDKERFSHSNVFPVSTADGVLLCASSMEFSIADRQNLKEAFTGKLNLLDFDPKTIWMLDNLLVWAGLDQRYLSRHVEDQGPADENFKSIELPDELSSKAEHILRIAVHFRSPRAATPKATSWLRETLEHSEVRLASGFQSQLVYRSGSAEITAVNPMGGLDIKDTVGLVVYADDENWEILKQTTLPHRLLEWMMTNPDTNTTAAVPEQAVSLIRSVLNVSNGREHVISKILDAEGIVDLELLQASPYWRVNSERVPDATITPTKADRFPPAKTLDDPEPSASDPSPAYTRGNSTYTRDTKGEPAYSKEDPNDITHDSPRERLPVSKRGLERKHSEKSTWEPEFGTTEATLVDFSGEDVYGID</sequence>
<comment type="caution">
    <text evidence="2">The sequence shown here is derived from an EMBL/GenBank/DDBJ whole genome shotgun (WGS) entry which is preliminary data.</text>
</comment>
<dbReference type="Proteomes" id="UP000782241">
    <property type="component" value="Unassembled WGS sequence"/>
</dbReference>
<evidence type="ECO:0000256" key="1">
    <source>
        <dbReference type="SAM" id="MobiDB-lite"/>
    </source>
</evidence>
<dbReference type="AlphaFoldDB" id="A0A9P7H7A3"/>
<evidence type="ECO:0000313" key="3">
    <source>
        <dbReference type="Proteomes" id="UP000782241"/>
    </source>
</evidence>
<gene>
    <name evidence="2" type="ORF">KAF25_005078</name>
</gene>
<proteinExistence type="predicted"/>
<feature type="region of interest" description="Disordered" evidence="1">
    <location>
        <begin position="685"/>
        <end position="771"/>
    </location>
</feature>
<protein>
    <submittedName>
        <fullName evidence="2">Uncharacterized protein</fullName>
    </submittedName>
</protein>